<evidence type="ECO:0000256" key="1">
    <source>
        <dbReference type="SAM" id="Phobius"/>
    </source>
</evidence>
<keyword evidence="1" id="KW-1133">Transmembrane helix</keyword>
<sequence>MLSTLQSEWRFRLGVGAAFGLWFGLIYGGTNFITHFRSDLPSLRIPLDDAIPLIPEFSIFYLSAMVFFCLPLLIMPKRNLLVLAYALSVQVLIAGICYLMFPLQPNSYDPPANIVFQIADFVNLTYNDCPSLHVALTASFAMGMWPFLRTVWKPVIAIWALLIIASTLLTHQHHILDVAGGLVLAVFGLKVLLPMVDRRFAHFAMHAE</sequence>
<dbReference type="RefSeq" id="WP_174135079.1">
    <property type="nucleotide sequence ID" value="NZ_JABUFE010000001.1"/>
</dbReference>
<dbReference type="Proteomes" id="UP000777935">
    <property type="component" value="Unassembled WGS sequence"/>
</dbReference>
<feature type="transmembrane region" description="Helical" evidence="1">
    <location>
        <begin position="53"/>
        <end position="73"/>
    </location>
</feature>
<name>A0ABX2ILP6_9RHOB</name>
<evidence type="ECO:0000259" key="2">
    <source>
        <dbReference type="SMART" id="SM00014"/>
    </source>
</evidence>
<comment type="caution">
    <text evidence="3">The sequence shown here is derived from an EMBL/GenBank/DDBJ whole genome shotgun (WGS) entry which is preliminary data.</text>
</comment>
<evidence type="ECO:0000313" key="4">
    <source>
        <dbReference type="Proteomes" id="UP000777935"/>
    </source>
</evidence>
<feature type="transmembrane region" description="Helical" evidence="1">
    <location>
        <begin position="12"/>
        <end position="33"/>
    </location>
</feature>
<keyword evidence="1" id="KW-0472">Membrane</keyword>
<gene>
    <name evidence="3" type="ORF">HRQ87_03095</name>
</gene>
<proteinExistence type="predicted"/>
<feature type="transmembrane region" description="Helical" evidence="1">
    <location>
        <begin position="178"/>
        <end position="196"/>
    </location>
</feature>
<keyword evidence="4" id="KW-1185">Reference proteome</keyword>
<dbReference type="InterPro" id="IPR000326">
    <property type="entry name" value="PAP2/HPO"/>
</dbReference>
<organism evidence="3 4">
    <name type="scientific">Parasulfitobacter algicola</name>
    <dbReference type="NCBI Taxonomy" id="2614809"/>
    <lineage>
        <taxon>Bacteria</taxon>
        <taxon>Pseudomonadati</taxon>
        <taxon>Pseudomonadota</taxon>
        <taxon>Alphaproteobacteria</taxon>
        <taxon>Rhodobacterales</taxon>
        <taxon>Roseobacteraceae</taxon>
        <taxon>Parasulfitobacter</taxon>
    </lineage>
</organism>
<dbReference type="SMART" id="SM00014">
    <property type="entry name" value="acidPPc"/>
    <property type="match status" value="1"/>
</dbReference>
<reference evidence="3 4" key="1">
    <citation type="submission" date="2020-06" db="EMBL/GenBank/DDBJ databases">
        <title>Sulfitobacter algicola sp. nov., isolated from green algae.</title>
        <authorList>
            <person name="Wang C."/>
        </authorList>
    </citation>
    <scope>NUCLEOTIDE SEQUENCE [LARGE SCALE GENOMIC DNA]</scope>
    <source>
        <strain evidence="3 4">1151</strain>
    </source>
</reference>
<dbReference type="InterPro" id="IPR036938">
    <property type="entry name" value="PAP2/HPO_sf"/>
</dbReference>
<feature type="transmembrane region" description="Helical" evidence="1">
    <location>
        <begin position="80"/>
        <end position="101"/>
    </location>
</feature>
<dbReference type="EMBL" id="JABUFE010000001">
    <property type="protein sequence ID" value="NSX53779.1"/>
    <property type="molecule type" value="Genomic_DNA"/>
</dbReference>
<protein>
    <submittedName>
        <fullName evidence="3">Phosphatase PAP2 family protein</fullName>
    </submittedName>
</protein>
<evidence type="ECO:0000313" key="3">
    <source>
        <dbReference type="EMBL" id="NSX53779.1"/>
    </source>
</evidence>
<dbReference type="Pfam" id="PF01569">
    <property type="entry name" value="PAP2"/>
    <property type="match status" value="1"/>
</dbReference>
<dbReference type="SUPFAM" id="SSF48317">
    <property type="entry name" value="Acid phosphatase/Vanadium-dependent haloperoxidase"/>
    <property type="match status" value="1"/>
</dbReference>
<feature type="transmembrane region" description="Helical" evidence="1">
    <location>
        <begin position="155"/>
        <end position="172"/>
    </location>
</feature>
<keyword evidence="1" id="KW-0812">Transmembrane</keyword>
<accession>A0ABX2ILP6</accession>
<dbReference type="Gene3D" id="1.20.144.10">
    <property type="entry name" value="Phosphatidic acid phosphatase type 2/haloperoxidase"/>
    <property type="match status" value="1"/>
</dbReference>
<feature type="domain" description="Phosphatidic acid phosphatase type 2/haloperoxidase" evidence="2">
    <location>
        <begin position="79"/>
        <end position="193"/>
    </location>
</feature>